<organism evidence="1 2">
    <name type="scientific">Senna tora</name>
    <dbReference type="NCBI Taxonomy" id="362788"/>
    <lineage>
        <taxon>Eukaryota</taxon>
        <taxon>Viridiplantae</taxon>
        <taxon>Streptophyta</taxon>
        <taxon>Embryophyta</taxon>
        <taxon>Tracheophyta</taxon>
        <taxon>Spermatophyta</taxon>
        <taxon>Magnoliopsida</taxon>
        <taxon>eudicotyledons</taxon>
        <taxon>Gunneridae</taxon>
        <taxon>Pentapetalae</taxon>
        <taxon>rosids</taxon>
        <taxon>fabids</taxon>
        <taxon>Fabales</taxon>
        <taxon>Fabaceae</taxon>
        <taxon>Caesalpinioideae</taxon>
        <taxon>Cassia clade</taxon>
        <taxon>Senna</taxon>
    </lineage>
</organism>
<evidence type="ECO:0000313" key="2">
    <source>
        <dbReference type="Proteomes" id="UP000634136"/>
    </source>
</evidence>
<dbReference type="AlphaFoldDB" id="A0A834SRN8"/>
<evidence type="ECO:0000313" key="1">
    <source>
        <dbReference type="EMBL" id="KAF7808677.1"/>
    </source>
</evidence>
<dbReference type="Proteomes" id="UP000634136">
    <property type="component" value="Unassembled WGS sequence"/>
</dbReference>
<gene>
    <name evidence="1" type="ORF">G2W53_035420</name>
</gene>
<reference evidence="1" key="1">
    <citation type="submission" date="2020-09" db="EMBL/GenBank/DDBJ databases">
        <title>Genome-Enabled Discovery of Anthraquinone Biosynthesis in Senna tora.</title>
        <authorList>
            <person name="Kang S.-H."/>
            <person name="Pandey R.P."/>
            <person name="Lee C.-M."/>
            <person name="Sim J.-S."/>
            <person name="Jeong J.-T."/>
            <person name="Choi B.-S."/>
            <person name="Jung M."/>
            <person name="Ginzburg D."/>
            <person name="Zhao K."/>
            <person name="Won S.Y."/>
            <person name="Oh T.-J."/>
            <person name="Yu Y."/>
            <person name="Kim N.-H."/>
            <person name="Lee O.R."/>
            <person name="Lee T.-H."/>
            <person name="Bashyal P."/>
            <person name="Kim T.-S."/>
            <person name="Lee W.-H."/>
            <person name="Kawkins C."/>
            <person name="Kim C.-K."/>
            <person name="Kim J.S."/>
            <person name="Ahn B.O."/>
            <person name="Rhee S.Y."/>
            <person name="Sohng J.K."/>
        </authorList>
    </citation>
    <scope>NUCLEOTIDE SEQUENCE</scope>
    <source>
        <tissue evidence="1">Leaf</tissue>
    </source>
</reference>
<sequence>MEFGRPWVASDVDGGAVFAKRSPSCGAELTFN</sequence>
<name>A0A834SRN8_9FABA</name>
<proteinExistence type="predicted"/>
<keyword evidence="2" id="KW-1185">Reference proteome</keyword>
<comment type="caution">
    <text evidence="1">The sequence shown here is derived from an EMBL/GenBank/DDBJ whole genome shotgun (WGS) entry which is preliminary data.</text>
</comment>
<dbReference type="EMBL" id="JAAIUW010000011">
    <property type="protein sequence ID" value="KAF7808677.1"/>
    <property type="molecule type" value="Genomic_DNA"/>
</dbReference>
<protein>
    <submittedName>
        <fullName evidence="1">Uncharacterized protein</fullName>
    </submittedName>
</protein>
<accession>A0A834SRN8</accession>